<dbReference type="InterPro" id="IPR029058">
    <property type="entry name" value="AB_hydrolase_fold"/>
</dbReference>
<dbReference type="EMBL" id="ABXB03000001">
    <property type="protein sequence ID" value="EFA23467.1"/>
    <property type="molecule type" value="Genomic_DNA"/>
</dbReference>
<protein>
    <submittedName>
        <fullName evidence="3">Hydrolase, alpha/beta domain protein</fullName>
    </submittedName>
    <submittedName>
        <fullName evidence="4">Putative alpha/beta hydrolase fold protein</fullName>
    </submittedName>
</protein>
<feature type="domain" description="Alpha/beta hydrolase fold-3" evidence="2">
    <location>
        <begin position="122"/>
        <end position="327"/>
    </location>
</feature>
<comment type="caution">
    <text evidence="3">The sequence shown here is derived from an EMBL/GenBank/DDBJ whole genome shotgun (WGS) entry which is preliminary data.</text>
</comment>
<keyword evidence="1 3" id="KW-0378">Hydrolase</keyword>
<dbReference type="OrthoDB" id="9803828at2"/>
<dbReference type="RefSeq" id="WP_006293949.1">
    <property type="nucleotide sequence ID" value="NZ_ABXB03000001.1"/>
</dbReference>
<evidence type="ECO:0000259" key="2">
    <source>
        <dbReference type="Pfam" id="PF07859"/>
    </source>
</evidence>
<dbReference type="Proteomes" id="UP000003656">
    <property type="component" value="Unassembled WGS sequence"/>
</dbReference>
<dbReference type="EMBL" id="JGYW01000011">
    <property type="protein sequence ID" value="KFI57245.1"/>
    <property type="molecule type" value="Genomic_DNA"/>
</dbReference>
<dbReference type="AlphaFoldDB" id="D1NS15"/>
<keyword evidence="6" id="KW-1185">Reference proteome</keyword>
<dbReference type="eggNOG" id="COG0657">
    <property type="taxonomic scope" value="Bacteria"/>
</dbReference>
<gene>
    <name evidence="4" type="ORF">BGLCM_1489</name>
    <name evidence="3" type="ORF">BIFGAL_02569</name>
</gene>
<evidence type="ECO:0000313" key="4">
    <source>
        <dbReference type="EMBL" id="KFI57245.1"/>
    </source>
</evidence>
<name>D1NS15_9BIFI</name>
<evidence type="ECO:0000256" key="1">
    <source>
        <dbReference type="ARBA" id="ARBA00022801"/>
    </source>
</evidence>
<sequence length="366" mass="39622">MSTNPYPFIPYAQRPDDLDDATMATIAQYWTETTADLAPLRQAGGAAARIAEHIAADRLGIARFDYPRTDHWIDPEGVDVFADMPYLPDGGYDNGQVRGHLLDLYLPHERVLTGGNTCPVFIDIHGGGFSYGYKELNRNFCTHLAALGFAVFSLNYRPAPQTNLAGQLADIQAALRWIRDAANAGRWPISPSNMFLTGDSAGGALAWLTMVMESDRRAAAAFGIVQGASGLPLQGAALVSGVFDLGAQPQEFAVSVRKRLADGLGDAFFDGIAGDGVDWLNPADALAHMNRVPAVYLVTSSDDFVQSESLHLATLLAQHGADFQLNDVKVPCTQTLGHVFPVCLTWLAQSVQVLEQIRDFALTRCR</sequence>
<dbReference type="Gene3D" id="3.40.50.1820">
    <property type="entry name" value="alpha/beta hydrolase"/>
    <property type="match status" value="1"/>
</dbReference>
<evidence type="ECO:0000313" key="5">
    <source>
        <dbReference type="Proteomes" id="UP000003656"/>
    </source>
</evidence>
<accession>D1NS15</accession>
<reference evidence="3 5" key="1">
    <citation type="submission" date="2009-11" db="EMBL/GenBank/DDBJ databases">
        <authorList>
            <person name="Weinstock G."/>
            <person name="Sodergren E."/>
            <person name="Clifton S."/>
            <person name="Fulton L."/>
            <person name="Fulton B."/>
            <person name="Courtney L."/>
            <person name="Fronick C."/>
            <person name="Harrison M."/>
            <person name="Strong C."/>
            <person name="Farmer C."/>
            <person name="Delahaunty K."/>
            <person name="Markovic C."/>
            <person name="Hall O."/>
            <person name="Minx P."/>
            <person name="Tomlinson C."/>
            <person name="Mitreva M."/>
            <person name="Nelson J."/>
            <person name="Hou S."/>
            <person name="Wollam A."/>
            <person name="Pepin K.H."/>
            <person name="Johnson M."/>
            <person name="Bhonagiri V."/>
            <person name="Nash W.E."/>
            <person name="Warren W."/>
            <person name="Chinwalla A."/>
            <person name="Mardis E.R."/>
            <person name="Wilson R.K."/>
        </authorList>
    </citation>
    <scope>NUCLEOTIDE SEQUENCE [LARGE SCALE GENOMIC DNA]</scope>
    <source>
        <strain evidence="3 5">DSM 20093</strain>
    </source>
</reference>
<dbReference type="InterPro" id="IPR050300">
    <property type="entry name" value="GDXG_lipolytic_enzyme"/>
</dbReference>
<dbReference type="Proteomes" id="UP000029074">
    <property type="component" value="Unassembled WGS sequence"/>
</dbReference>
<dbReference type="SUPFAM" id="SSF53474">
    <property type="entry name" value="alpha/beta-Hydrolases"/>
    <property type="match status" value="1"/>
</dbReference>
<dbReference type="InterPro" id="IPR013094">
    <property type="entry name" value="AB_hydrolase_3"/>
</dbReference>
<dbReference type="STRING" id="561180.BIFGAL_02569"/>
<organism evidence="3 5">
    <name type="scientific">Bifidobacterium gallicum DSM 20093 = LMG 11596</name>
    <dbReference type="NCBI Taxonomy" id="561180"/>
    <lineage>
        <taxon>Bacteria</taxon>
        <taxon>Bacillati</taxon>
        <taxon>Actinomycetota</taxon>
        <taxon>Actinomycetes</taxon>
        <taxon>Bifidobacteriales</taxon>
        <taxon>Bifidobacteriaceae</taxon>
        <taxon>Bifidobacterium</taxon>
    </lineage>
</organism>
<dbReference type="GO" id="GO:0016787">
    <property type="term" value="F:hydrolase activity"/>
    <property type="evidence" value="ECO:0007669"/>
    <property type="project" value="UniProtKB-KW"/>
</dbReference>
<evidence type="ECO:0000313" key="6">
    <source>
        <dbReference type="Proteomes" id="UP000029074"/>
    </source>
</evidence>
<reference evidence="4 6" key="2">
    <citation type="submission" date="2014-03" db="EMBL/GenBank/DDBJ databases">
        <title>Genomics of Bifidobacteria.</title>
        <authorList>
            <person name="Ventura M."/>
            <person name="Milani C."/>
            <person name="Lugli G.A."/>
        </authorList>
    </citation>
    <scope>NUCLEOTIDE SEQUENCE [LARGE SCALE GENOMIC DNA]</scope>
    <source>
        <strain evidence="4 6">LMG 11596</strain>
    </source>
</reference>
<dbReference type="PANTHER" id="PTHR48081">
    <property type="entry name" value="AB HYDROLASE SUPERFAMILY PROTEIN C4A8.06C"/>
    <property type="match status" value="1"/>
</dbReference>
<proteinExistence type="predicted"/>
<evidence type="ECO:0000313" key="3">
    <source>
        <dbReference type="EMBL" id="EFA23467.1"/>
    </source>
</evidence>
<dbReference type="Pfam" id="PF07859">
    <property type="entry name" value="Abhydrolase_3"/>
    <property type="match status" value="1"/>
</dbReference>